<sequence>MSVFARLLRKSKATEEASTAKVQADTLTAEPAAEVAEEAKESSEAEGKGEGEGKVTAEETAEAATTEDVEIPQQQTAEKAADNEAGESARK</sequence>
<feature type="compositionally biased region" description="Basic and acidic residues" evidence="1">
    <location>
        <begin position="79"/>
        <end position="91"/>
    </location>
</feature>
<evidence type="ECO:0000256" key="1">
    <source>
        <dbReference type="SAM" id="MobiDB-lite"/>
    </source>
</evidence>
<gene>
    <name evidence="2" type="ORF">AB5J56_12855</name>
</gene>
<dbReference type="RefSeq" id="WP_369232841.1">
    <property type="nucleotide sequence ID" value="NZ_CP163435.1"/>
</dbReference>
<proteinExistence type="predicted"/>
<accession>A0AB39P571</accession>
<reference evidence="2" key="1">
    <citation type="submission" date="2024-07" db="EMBL/GenBank/DDBJ databases">
        <authorList>
            <person name="Yu S.T."/>
        </authorList>
    </citation>
    <scope>NUCLEOTIDE SEQUENCE</scope>
    <source>
        <strain evidence="2">R21</strain>
    </source>
</reference>
<feature type="compositionally biased region" description="Acidic residues" evidence="1">
    <location>
        <begin position="59"/>
        <end position="70"/>
    </location>
</feature>
<dbReference type="AlphaFoldDB" id="A0AB39P571"/>
<protein>
    <submittedName>
        <fullName evidence="2">Uncharacterized protein</fullName>
    </submittedName>
</protein>
<dbReference type="EMBL" id="CP163435">
    <property type="protein sequence ID" value="XDQ25524.1"/>
    <property type="molecule type" value="Genomic_DNA"/>
</dbReference>
<name>A0AB39P571_9ACTN</name>
<feature type="compositionally biased region" description="Basic and acidic residues" evidence="1">
    <location>
        <begin position="37"/>
        <end position="57"/>
    </location>
</feature>
<organism evidence="2">
    <name type="scientific">Streptomyces sp. R21</name>
    <dbReference type="NCBI Taxonomy" id="3238627"/>
    <lineage>
        <taxon>Bacteria</taxon>
        <taxon>Bacillati</taxon>
        <taxon>Actinomycetota</taxon>
        <taxon>Actinomycetes</taxon>
        <taxon>Kitasatosporales</taxon>
        <taxon>Streptomycetaceae</taxon>
        <taxon>Streptomyces</taxon>
    </lineage>
</organism>
<feature type="region of interest" description="Disordered" evidence="1">
    <location>
        <begin position="1"/>
        <end position="91"/>
    </location>
</feature>
<evidence type="ECO:0000313" key="2">
    <source>
        <dbReference type="EMBL" id="XDQ25524.1"/>
    </source>
</evidence>